<dbReference type="RefSeq" id="WP_091875887.1">
    <property type="nucleotide sequence ID" value="NZ_FOLD01000023.1"/>
</dbReference>
<protein>
    <submittedName>
        <fullName evidence="3">PEP-CTERM protein-sorting domain-containing protein</fullName>
    </submittedName>
</protein>
<dbReference type="Pfam" id="PF07589">
    <property type="entry name" value="PEP-CTERM"/>
    <property type="match status" value="1"/>
</dbReference>
<evidence type="ECO:0000256" key="1">
    <source>
        <dbReference type="SAM" id="SignalP"/>
    </source>
</evidence>
<organism evidence="3 4">
    <name type="scientific">Massilia yuzhufengensis</name>
    <dbReference type="NCBI Taxonomy" id="1164594"/>
    <lineage>
        <taxon>Bacteria</taxon>
        <taxon>Pseudomonadati</taxon>
        <taxon>Pseudomonadota</taxon>
        <taxon>Betaproteobacteria</taxon>
        <taxon>Burkholderiales</taxon>
        <taxon>Oxalobacteraceae</taxon>
        <taxon>Telluria group</taxon>
        <taxon>Massilia</taxon>
    </lineage>
</organism>
<dbReference type="EMBL" id="FOLD01000023">
    <property type="protein sequence ID" value="SFD37419.1"/>
    <property type="molecule type" value="Genomic_DNA"/>
</dbReference>
<name>A0A1I1RSY5_9BURK</name>
<evidence type="ECO:0000313" key="3">
    <source>
        <dbReference type="EMBL" id="SFD37419.1"/>
    </source>
</evidence>
<keyword evidence="4" id="KW-1185">Reference proteome</keyword>
<dbReference type="Proteomes" id="UP000198639">
    <property type="component" value="Unassembled WGS sequence"/>
</dbReference>
<evidence type="ECO:0000313" key="4">
    <source>
        <dbReference type="Proteomes" id="UP000198639"/>
    </source>
</evidence>
<dbReference type="InterPro" id="IPR013424">
    <property type="entry name" value="Ice-binding_C"/>
</dbReference>
<gene>
    <name evidence="3" type="ORF">SAMN05216204_12361</name>
</gene>
<proteinExistence type="predicted"/>
<dbReference type="NCBIfam" id="TIGR02595">
    <property type="entry name" value="PEP_CTERM"/>
    <property type="match status" value="1"/>
</dbReference>
<sequence length="229" mass="24120">MFTKKILAAALFALAPFAAQAALTTSPPGWPPAGSSGLGAVQFNQVNYNNGGFVAMGAHGYKNGPTLPNNGVDTFFAQQGIYPGEPTKNYANWSFDFAFNTGNCSTCSVFLEVDVDPTAAVEYRTLFNLTTLRNPITNAIIYGAAGAESWNMEMPFMNAALGYDFNPFGASATSFRLSMVEGTDLTPTALVGPAAEITVSVPEPGTVALTGLAFAGMVFARRRKATKQA</sequence>
<feature type="chain" id="PRO_5011641030" evidence="1">
    <location>
        <begin position="22"/>
        <end position="229"/>
    </location>
</feature>
<evidence type="ECO:0000259" key="2">
    <source>
        <dbReference type="Pfam" id="PF07589"/>
    </source>
</evidence>
<dbReference type="OrthoDB" id="9152376at2"/>
<reference evidence="4" key="1">
    <citation type="submission" date="2016-10" db="EMBL/GenBank/DDBJ databases">
        <authorList>
            <person name="Varghese N."/>
            <person name="Submissions S."/>
        </authorList>
    </citation>
    <scope>NUCLEOTIDE SEQUENCE [LARGE SCALE GENOMIC DNA]</scope>
    <source>
        <strain evidence="4">CGMCC 1.12041</strain>
    </source>
</reference>
<accession>A0A1I1RSY5</accession>
<feature type="signal peptide" evidence="1">
    <location>
        <begin position="1"/>
        <end position="21"/>
    </location>
</feature>
<feature type="domain" description="Ice-binding protein C-terminal" evidence="2">
    <location>
        <begin position="200"/>
        <end position="223"/>
    </location>
</feature>
<keyword evidence="1" id="KW-0732">Signal</keyword>
<dbReference type="AlphaFoldDB" id="A0A1I1RSY5"/>